<evidence type="ECO:0000313" key="2">
    <source>
        <dbReference type="Proteomes" id="UP000278351"/>
    </source>
</evidence>
<dbReference type="EMBL" id="RPDH01000001">
    <property type="protein sequence ID" value="RPE13640.1"/>
    <property type="molecule type" value="Genomic_DNA"/>
</dbReference>
<name>A0A3N4QCE1_9BACT</name>
<sequence>MGGWILEGGSGGEGFVGEGAISKGLGGRLEELQHLGWFCDFPLFSKKREYTHSTFLRERNLIGGSIQWNKTVSPLNKWGICRK</sequence>
<protein>
    <submittedName>
        <fullName evidence="1">Uncharacterized protein</fullName>
    </submittedName>
</protein>
<reference evidence="1 2" key="1">
    <citation type="submission" date="2018-11" db="EMBL/GenBank/DDBJ databases">
        <title>Chitinophaga lutea sp.nov., isolate from arsenic contaminated soil.</title>
        <authorList>
            <person name="Zong Y."/>
        </authorList>
    </citation>
    <scope>NUCLEOTIDE SEQUENCE [LARGE SCALE GENOMIC DNA]</scope>
    <source>
        <strain evidence="1 2">ZY74</strain>
    </source>
</reference>
<dbReference type="AlphaFoldDB" id="A0A3N4QCE1"/>
<keyword evidence="2" id="KW-1185">Reference proteome</keyword>
<dbReference type="Proteomes" id="UP000278351">
    <property type="component" value="Unassembled WGS sequence"/>
</dbReference>
<accession>A0A3N4QCE1</accession>
<gene>
    <name evidence="1" type="ORF">EGT74_09035</name>
</gene>
<comment type="caution">
    <text evidence="1">The sequence shown here is derived from an EMBL/GenBank/DDBJ whole genome shotgun (WGS) entry which is preliminary data.</text>
</comment>
<organism evidence="1 2">
    <name type="scientific">Chitinophaga lutea</name>
    <dbReference type="NCBI Taxonomy" id="2488634"/>
    <lineage>
        <taxon>Bacteria</taxon>
        <taxon>Pseudomonadati</taxon>
        <taxon>Bacteroidota</taxon>
        <taxon>Chitinophagia</taxon>
        <taxon>Chitinophagales</taxon>
        <taxon>Chitinophagaceae</taxon>
        <taxon>Chitinophaga</taxon>
    </lineage>
</organism>
<evidence type="ECO:0000313" key="1">
    <source>
        <dbReference type="EMBL" id="RPE13640.1"/>
    </source>
</evidence>
<proteinExistence type="predicted"/>